<dbReference type="RefSeq" id="WP_167211619.1">
    <property type="nucleotide sequence ID" value="NZ_JAASRO010000001.1"/>
</dbReference>
<dbReference type="GO" id="GO:0009523">
    <property type="term" value="C:photosystem II"/>
    <property type="evidence" value="ECO:0007669"/>
    <property type="project" value="UniProtKB-KW"/>
</dbReference>
<accession>A0A7X5VG83</accession>
<organism evidence="5 6">
    <name type="scientific">Kribbella shirazensis</name>
    <dbReference type="NCBI Taxonomy" id="1105143"/>
    <lineage>
        <taxon>Bacteria</taxon>
        <taxon>Bacillati</taxon>
        <taxon>Actinomycetota</taxon>
        <taxon>Actinomycetes</taxon>
        <taxon>Propionibacteriales</taxon>
        <taxon>Kribbellaceae</taxon>
        <taxon>Kribbella</taxon>
    </lineage>
</organism>
<evidence type="ECO:0000256" key="3">
    <source>
        <dbReference type="SAM" id="MobiDB-lite"/>
    </source>
</evidence>
<evidence type="ECO:0000256" key="1">
    <source>
        <dbReference type="ARBA" id="ARBA00022531"/>
    </source>
</evidence>
<protein>
    <submittedName>
        <fullName evidence="5">Uncharacterized protein YbjT (DUF2867 family)</fullName>
    </submittedName>
</protein>
<dbReference type="AlphaFoldDB" id="A0A7X5VG83"/>
<keyword evidence="2" id="KW-0604">Photosystem II</keyword>
<dbReference type="EMBL" id="JAASRO010000001">
    <property type="protein sequence ID" value="NIK59588.1"/>
    <property type="molecule type" value="Genomic_DNA"/>
</dbReference>
<evidence type="ECO:0000313" key="5">
    <source>
        <dbReference type="EMBL" id="NIK59588.1"/>
    </source>
</evidence>
<gene>
    <name evidence="5" type="ORF">BJY22_005305</name>
</gene>
<evidence type="ECO:0000259" key="4">
    <source>
        <dbReference type="Pfam" id="PF05368"/>
    </source>
</evidence>
<dbReference type="InterPro" id="IPR044256">
    <property type="entry name" value="HCF244-like"/>
</dbReference>
<reference evidence="5 6" key="1">
    <citation type="submission" date="2020-03" db="EMBL/GenBank/DDBJ databases">
        <title>Sequencing the genomes of 1000 actinobacteria strains.</title>
        <authorList>
            <person name="Klenk H.-P."/>
        </authorList>
    </citation>
    <scope>NUCLEOTIDE SEQUENCE [LARGE SCALE GENOMIC DNA]</scope>
    <source>
        <strain evidence="5 6">DSM 45490</strain>
    </source>
</reference>
<comment type="caution">
    <text evidence="5">The sequence shown here is derived from an EMBL/GenBank/DDBJ whole genome shotgun (WGS) entry which is preliminary data.</text>
</comment>
<dbReference type="CDD" id="cd05243">
    <property type="entry name" value="SDR_a5"/>
    <property type="match status" value="1"/>
</dbReference>
<dbReference type="SUPFAM" id="SSF51735">
    <property type="entry name" value="NAD(P)-binding Rossmann-fold domains"/>
    <property type="match status" value="1"/>
</dbReference>
<keyword evidence="6" id="KW-1185">Reference proteome</keyword>
<dbReference type="InterPro" id="IPR008030">
    <property type="entry name" value="NmrA-like"/>
</dbReference>
<sequence>MTTPPQTRPVLVVGATGFLGGKVVDELLNRGKSVRALVRTTTDAGRLQSRGVDIARGDMLDLDSLVAAMQGVDAVITTAAGYTRGGKNADAIDTLGNANLAEAAQRAGVRRFVLTSILTSDQTPNVPHFWHKKLAEDKLEQLGVPFVALRPGAFVDQIASMAGNPVDKGRLTWLGKPTVPLTFVHTSDLAAYLAAAVDAEVSDGERIDIGWDRPVSVRELADLMGARAGKSIKVWAVPSVVIRGSGAVVGRFMPIVKDMAAMFGWFETGRYVADPRRQEQVFWPAPSAEDAVNRLTDELSNTPNAETRPGSGR</sequence>
<dbReference type="Pfam" id="PF05368">
    <property type="entry name" value="NmrA"/>
    <property type="match status" value="1"/>
</dbReference>
<proteinExistence type="predicted"/>
<name>A0A7X5VG83_9ACTN</name>
<feature type="domain" description="NmrA-like" evidence="4">
    <location>
        <begin position="8"/>
        <end position="272"/>
    </location>
</feature>
<evidence type="ECO:0000256" key="2">
    <source>
        <dbReference type="ARBA" id="ARBA00023276"/>
    </source>
</evidence>
<dbReference type="PANTHER" id="PTHR47128:SF2">
    <property type="entry name" value="PROTEIN HIGH CHLOROPHYLL FLUORESCENCE PHENOTYPE 244, CHLOROPLASTIC"/>
    <property type="match status" value="1"/>
</dbReference>
<dbReference type="Gene3D" id="3.40.50.720">
    <property type="entry name" value="NAD(P)-binding Rossmann-like Domain"/>
    <property type="match status" value="1"/>
</dbReference>
<dbReference type="Proteomes" id="UP000555407">
    <property type="component" value="Unassembled WGS sequence"/>
</dbReference>
<evidence type="ECO:0000313" key="6">
    <source>
        <dbReference type="Proteomes" id="UP000555407"/>
    </source>
</evidence>
<dbReference type="InterPro" id="IPR036291">
    <property type="entry name" value="NAD(P)-bd_dom_sf"/>
</dbReference>
<keyword evidence="1" id="KW-0602">Photosynthesis</keyword>
<feature type="region of interest" description="Disordered" evidence="3">
    <location>
        <begin position="293"/>
        <end position="313"/>
    </location>
</feature>
<dbReference type="GO" id="GO:0015979">
    <property type="term" value="P:photosynthesis"/>
    <property type="evidence" value="ECO:0007669"/>
    <property type="project" value="UniProtKB-KW"/>
</dbReference>
<dbReference type="PANTHER" id="PTHR47128">
    <property type="match status" value="1"/>
</dbReference>